<feature type="signal peptide" evidence="2">
    <location>
        <begin position="1"/>
        <end position="24"/>
    </location>
</feature>
<dbReference type="PANTHER" id="PTHR33512:SF14">
    <property type="entry name" value="EXPRESSED PROTEIN"/>
    <property type="match status" value="1"/>
</dbReference>
<evidence type="ECO:0000313" key="3">
    <source>
        <dbReference type="EMBL" id="KAK1412471.1"/>
    </source>
</evidence>
<gene>
    <name evidence="3" type="ORF">QVD17_33751</name>
</gene>
<dbReference type="Pfam" id="PF06697">
    <property type="entry name" value="DUF1191"/>
    <property type="match status" value="1"/>
</dbReference>
<feature type="transmembrane region" description="Helical" evidence="1">
    <location>
        <begin position="249"/>
        <end position="275"/>
    </location>
</feature>
<keyword evidence="1" id="KW-1133">Transmembrane helix</keyword>
<sequence>MELQFQIDTILILLIMLLFPIVKSQSVVNVPDIKPARDLDAVLEQYAFSAFVNPKTGVEYNGIVPKNLTGIKIAALRLRTGSLFTRGVSMYKEFRIPKGVIEQPYVQRLVFVYQNLGDRSEIYYHLPGYMYLAPVLGLLAYNGTDLSSENRPELEIQASDEPIYIDFGSVRPAPHGSKPMCVWIDLHGQVNFTSVVSGNRCSAFKQGHFSIVVKSKPVPPSSAPVSPQVPPATSEVVKPGKNGGIDSKIWVYVIYVAGGCVLLVLLAVLGLWICGYKKRKKTRKMERAAEGGEPLHMTMIGGMKAPAAMVTRTQPTLETEYVP</sequence>
<comment type="caution">
    <text evidence="3">The sequence shown here is derived from an EMBL/GenBank/DDBJ whole genome shotgun (WGS) entry which is preliminary data.</text>
</comment>
<proteinExistence type="predicted"/>
<accession>A0AAD8NL92</accession>
<keyword evidence="1" id="KW-0812">Transmembrane</keyword>
<evidence type="ECO:0000256" key="2">
    <source>
        <dbReference type="SAM" id="SignalP"/>
    </source>
</evidence>
<protein>
    <submittedName>
        <fullName evidence="3">Uncharacterized protein</fullName>
    </submittedName>
</protein>
<organism evidence="3 4">
    <name type="scientific">Tagetes erecta</name>
    <name type="common">African marigold</name>
    <dbReference type="NCBI Taxonomy" id="13708"/>
    <lineage>
        <taxon>Eukaryota</taxon>
        <taxon>Viridiplantae</taxon>
        <taxon>Streptophyta</taxon>
        <taxon>Embryophyta</taxon>
        <taxon>Tracheophyta</taxon>
        <taxon>Spermatophyta</taxon>
        <taxon>Magnoliopsida</taxon>
        <taxon>eudicotyledons</taxon>
        <taxon>Gunneridae</taxon>
        <taxon>Pentapetalae</taxon>
        <taxon>asterids</taxon>
        <taxon>campanulids</taxon>
        <taxon>Asterales</taxon>
        <taxon>Asteraceae</taxon>
        <taxon>Asteroideae</taxon>
        <taxon>Heliantheae alliance</taxon>
        <taxon>Tageteae</taxon>
        <taxon>Tagetes</taxon>
    </lineage>
</organism>
<dbReference type="Proteomes" id="UP001229421">
    <property type="component" value="Unassembled WGS sequence"/>
</dbReference>
<dbReference type="Gene3D" id="1.20.5.930">
    <property type="entry name" value="Bicelle-embedded integrin alpha(iib) transmembrane segment"/>
    <property type="match status" value="1"/>
</dbReference>
<reference evidence="3" key="1">
    <citation type="journal article" date="2023" name="bioRxiv">
        <title>Improved chromosome-level genome assembly for marigold (Tagetes erecta).</title>
        <authorList>
            <person name="Jiang F."/>
            <person name="Yuan L."/>
            <person name="Wang S."/>
            <person name="Wang H."/>
            <person name="Xu D."/>
            <person name="Wang A."/>
            <person name="Fan W."/>
        </authorList>
    </citation>
    <scope>NUCLEOTIDE SEQUENCE</scope>
    <source>
        <strain evidence="3">WSJ</strain>
        <tissue evidence="3">Leaf</tissue>
    </source>
</reference>
<feature type="chain" id="PRO_5042023242" evidence="2">
    <location>
        <begin position="25"/>
        <end position="323"/>
    </location>
</feature>
<keyword evidence="2" id="KW-0732">Signal</keyword>
<keyword evidence="4" id="KW-1185">Reference proteome</keyword>
<dbReference type="GO" id="GO:0016020">
    <property type="term" value="C:membrane"/>
    <property type="evidence" value="ECO:0007669"/>
    <property type="project" value="TreeGrafter"/>
</dbReference>
<dbReference type="AlphaFoldDB" id="A0AAD8NL92"/>
<dbReference type="InterPro" id="IPR010605">
    <property type="entry name" value="DUF1191"/>
</dbReference>
<dbReference type="PANTHER" id="PTHR33512">
    <property type="entry name" value="PROTEIN, PUTATIVE (DUF1191)-RELATED"/>
    <property type="match status" value="1"/>
</dbReference>
<keyword evidence="1" id="KW-0472">Membrane</keyword>
<evidence type="ECO:0000313" key="4">
    <source>
        <dbReference type="Proteomes" id="UP001229421"/>
    </source>
</evidence>
<name>A0AAD8NL92_TARER</name>
<dbReference type="EMBL" id="JAUHHV010000009">
    <property type="protein sequence ID" value="KAK1412471.1"/>
    <property type="molecule type" value="Genomic_DNA"/>
</dbReference>
<evidence type="ECO:0000256" key="1">
    <source>
        <dbReference type="SAM" id="Phobius"/>
    </source>
</evidence>